<protein>
    <recommendedName>
        <fullName evidence="4">DUF2933 domain-containing protein</fullName>
    </recommendedName>
</protein>
<keyword evidence="2" id="KW-0472">Membrane</keyword>
<evidence type="ECO:0000313" key="3">
    <source>
        <dbReference type="EMBL" id="KKN74166.1"/>
    </source>
</evidence>
<comment type="caution">
    <text evidence="3">The sequence shown here is derived from an EMBL/GenBank/DDBJ whole genome shotgun (WGS) entry which is preliminary data.</text>
</comment>
<evidence type="ECO:0000256" key="2">
    <source>
        <dbReference type="SAM" id="Phobius"/>
    </source>
</evidence>
<name>A0A0F9VKY4_9ZZZZ</name>
<evidence type="ECO:0000256" key="1">
    <source>
        <dbReference type="SAM" id="MobiDB-lite"/>
    </source>
</evidence>
<gene>
    <name evidence="3" type="ORF">LCGC14_0393780</name>
</gene>
<evidence type="ECO:0008006" key="4">
    <source>
        <dbReference type="Google" id="ProtNLM"/>
    </source>
</evidence>
<proteinExistence type="predicted"/>
<dbReference type="AlphaFoldDB" id="A0A0F9VKY4"/>
<feature type="transmembrane region" description="Helical" evidence="2">
    <location>
        <begin position="12"/>
        <end position="30"/>
    </location>
</feature>
<dbReference type="EMBL" id="LAZR01000331">
    <property type="protein sequence ID" value="KKN74166.1"/>
    <property type="molecule type" value="Genomic_DNA"/>
</dbReference>
<reference evidence="3" key="1">
    <citation type="journal article" date="2015" name="Nature">
        <title>Complex archaea that bridge the gap between prokaryotes and eukaryotes.</title>
        <authorList>
            <person name="Spang A."/>
            <person name="Saw J.H."/>
            <person name="Jorgensen S.L."/>
            <person name="Zaremba-Niedzwiedzka K."/>
            <person name="Martijn J."/>
            <person name="Lind A.E."/>
            <person name="van Eijk R."/>
            <person name="Schleper C."/>
            <person name="Guy L."/>
            <person name="Ettema T.J."/>
        </authorList>
    </citation>
    <scope>NUCLEOTIDE SEQUENCE</scope>
</reference>
<feature type="transmembrane region" description="Helical" evidence="2">
    <location>
        <begin position="36"/>
        <end position="57"/>
    </location>
</feature>
<organism evidence="3">
    <name type="scientific">marine sediment metagenome</name>
    <dbReference type="NCBI Taxonomy" id="412755"/>
    <lineage>
        <taxon>unclassified sequences</taxon>
        <taxon>metagenomes</taxon>
        <taxon>ecological metagenomes</taxon>
    </lineage>
</organism>
<sequence length="83" mass="9055">MNLYVKGRDLLIRRPLTTGIMVAGVSFVLLNLNKELFISSLPSLLLFLPCLLMLAVCMKPGKGKKGEQQAAPVVESSNVQNPE</sequence>
<feature type="region of interest" description="Disordered" evidence="1">
    <location>
        <begin position="62"/>
        <end position="83"/>
    </location>
</feature>
<keyword evidence="2" id="KW-0812">Transmembrane</keyword>
<keyword evidence="2" id="KW-1133">Transmembrane helix</keyword>
<accession>A0A0F9VKY4</accession>